<accession>A0A1N7NNA9</accession>
<evidence type="ECO:0000313" key="5">
    <source>
        <dbReference type="EMBL" id="SIS99844.1"/>
    </source>
</evidence>
<dbReference type="OrthoDB" id="561214at2"/>
<proteinExistence type="predicted"/>
<dbReference type="InterPro" id="IPR049151">
    <property type="entry name" value="CsgD-like_REC"/>
</dbReference>
<dbReference type="InterPro" id="IPR016032">
    <property type="entry name" value="Sig_transdc_resp-reg_C-effctor"/>
</dbReference>
<dbReference type="STRING" id="484498.SAMN05421686_107148"/>
<dbReference type="PRINTS" id="PR00038">
    <property type="entry name" value="HTHLUXR"/>
</dbReference>
<keyword evidence="3" id="KW-0804">Transcription</keyword>
<evidence type="ECO:0000259" key="4">
    <source>
        <dbReference type="PROSITE" id="PS50043"/>
    </source>
</evidence>
<keyword evidence="2" id="KW-0238">DNA-binding</keyword>
<dbReference type="InterPro" id="IPR000792">
    <property type="entry name" value="Tscrpt_reg_LuxR_C"/>
</dbReference>
<dbReference type="Gene3D" id="3.40.50.2300">
    <property type="match status" value="1"/>
</dbReference>
<dbReference type="EMBL" id="FTOH01000007">
    <property type="protein sequence ID" value="SIS99844.1"/>
    <property type="molecule type" value="Genomic_DNA"/>
</dbReference>
<reference evidence="6" key="1">
    <citation type="submission" date="2017-01" db="EMBL/GenBank/DDBJ databases">
        <authorList>
            <person name="Varghese N."/>
            <person name="Submissions S."/>
        </authorList>
    </citation>
    <scope>NUCLEOTIDE SEQUENCE [LARGE SCALE GENOMIC DNA]</scope>
    <source>
        <strain evidence="6">DSM 24913</strain>
    </source>
</reference>
<dbReference type="Proteomes" id="UP000185639">
    <property type="component" value="Unassembled WGS sequence"/>
</dbReference>
<feature type="domain" description="HTH luxR-type" evidence="4">
    <location>
        <begin position="152"/>
        <end position="217"/>
    </location>
</feature>
<dbReference type="InterPro" id="IPR036388">
    <property type="entry name" value="WH-like_DNA-bd_sf"/>
</dbReference>
<dbReference type="SUPFAM" id="SSF46894">
    <property type="entry name" value="C-terminal effector domain of the bipartite response regulators"/>
    <property type="match status" value="1"/>
</dbReference>
<evidence type="ECO:0000256" key="1">
    <source>
        <dbReference type="ARBA" id="ARBA00023015"/>
    </source>
</evidence>
<dbReference type="PROSITE" id="PS50043">
    <property type="entry name" value="HTH_LUXR_2"/>
    <property type="match status" value="1"/>
</dbReference>
<dbReference type="RefSeq" id="WP_076516498.1">
    <property type="nucleotide sequence ID" value="NZ_FTOH01000007.1"/>
</dbReference>
<organism evidence="5 6">
    <name type="scientific">Thalassolituus maritimus</name>
    <dbReference type="NCBI Taxonomy" id="484498"/>
    <lineage>
        <taxon>Bacteria</taxon>
        <taxon>Pseudomonadati</taxon>
        <taxon>Pseudomonadota</taxon>
        <taxon>Gammaproteobacteria</taxon>
        <taxon>Oceanospirillales</taxon>
        <taxon>Oceanospirillaceae</taxon>
        <taxon>Thalassolituus</taxon>
    </lineage>
</organism>
<dbReference type="CDD" id="cd06170">
    <property type="entry name" value="LuxR_C_like"/>
    <property type="match status" value="1"/>
</dbReference>
<keyword evidence="1" id="KW-0805">Transcription regulation</keyword>
<dbReference type="SMART" id="SM00421">
    <property type="entry name" value="HTH_LUXR"/>
    <property type="match status" value="1"/>
</dbReference>
<dbReference type="Pfam" id="PF21155">
    <property type="entry name" value="VpsT-like_REC"/>
    <property type="match status" value="1"/>
</dbReference>
<dbReference type="GO" id="GO:0006355">
    <property type="term" value="P:regulation of DNA-templated transcription"/>
    <property type="evidence" value="ECO:0007669"/>
    <property type="project" value="InterPro"/>
</dbReference>
<dbReference type="PANTHER" id="PTHR44688">
    <property type="entry name" value="DNA-BINDING TRANSCRIPTIONAL ACTIVATOR DEVR_DOSR"/>
    <property type="match status" value="1"/>
</dbReference>
<dbReference type="PANTHER" id="PTHR44688:SF16">
    <property type="entry name" value="DNA-BINDING TRANSCRIPTIONAL ACTIVATOR DEVR_DOSR"/>
    <property type="match status" value="1"/>
</dbReference>
<gene>
    <name evidence="5" type="ORF">SAMN05421686_107148</name>
</gene>
<protein>
    <submittedName>
        <fullName evidence="5">LuxR family transcriptional regulator, csgAB operon transcriptional regulatory protein</fullName>
    </submittedName>
</protein>
<dbReference type="FunFam" id="1.10.10.10:FF:000153">
    <property type="entry name" value="LuxR family transcriptional regulator"/>
    <property type="match status" value="1"/>
</dbReference>
<evidence type="ECO:0000256" key="3">
    <source>
        <dbReference type="ARBA" id="ARBA00023163"/>
    </source>
</evidence>
<name>A0A1N7NNA9_9GAMM</name>
<dbReference type="AlphaFoldDB" id="A0A1N7NNA9"/>
<dbReference type="Pfam" id="PF00196">
    <property type="entry name" value="GerE"/>
    <property type="match status" value="1"/>
</dbReference>
<sequence length="230" mass="26152">MDQRSPAIERRILLFGQTNLENSILIGNVHQNTGIECQLIDVRHWRAEWEFEADRVIALIDSGSAAPERIRELVDCLHDLQADVGIAVFNVAKRHPSEQLISWPKLNGLFYTGTTHSQLCRGIESLFLGELWLPRHLMAAFLERTRERPKNATGFAGILTRREKQILRLTATGATNAEVAEELNVSMHTVKTHVYNLFRKIGVTNRIQAVNWAKENMHELHDKEEAEATG</sequence>
<dbReference type="GO" id="GO:0003677">
    <property type="term" value="F:DNA binding"/>
    <property type="evidence" value="ECO:0007669"/>
    <property type="project" value="UniProtKB-KW"/>
</dbReference>
<dbReference type="PROSITE" id="PS00622">
    <property type="entry name" value="HTH_LUXR_1"/>
    <property type="match status" value="1"/>
</dbReference>
<keyword evidence="6" id="KW-1185">Reference proteome</keyword>
<evidence type="ECO:0000256" key="2">
    <source>
        <dbReference type="ARBA" id="ARBA00023125"/>
    </source>
</evidence>
<evidence type="ECO:0000313" key="6">
    <source>
        <dbReference type="Proteomes" id="UP000185639"/>
    </source>
</evidence>
<dbReference type="Gene3D" id="1.10.10.10">
    <property type="entry name" value="Winged helix-like DNA-binding domain superfamily/Winged helix DNA-binding domain"/>
    <property type="match status" value="1"/>
</dbReference>